<dbReference type="InterPro" id="IPR036691">
    <property type="entry name" value="Endo/exonu/phosph_ase_sf"/>
</dbReference>
<proteinExistence type="predicted"/>
<dbReference type="Pfam" id="PF00078">
    <property type="entry name" value="RVT_1"/>
    <property type="match status" value="2"/>
</dbReference>
<reference evidence="5" key="1">
    <citation type="journal article" date="2011" name="New Phytol.">
        <title>Comparative analysis of peanut NBS-LRR gene clusters suggests evolutionary innovation among duplicated domains and erosion of gene microsynteny.</title>
        <authorList>
            <person name="Ratnaparkhe M.B."/>
            <person name="Wang X."/>
            <person name="Li J."/>
            <person name="Compton R.O."/>
            <person name="Rainville L.K."/>
            <person name="Lemke C."/>
            <person name="Kim C."/>
            <person name="Tang H."/>
            <person name="Paterson A.H."/>
        </authorList>
    </citation>
    <scope>NUCLEOTIDE SEQUENCE</scope>
</reference>
<evidence type="ECO:0000259" key="3">
    <source>
        <dbReference type="Pfam" id="PF13456"/>
    </source>
</evidence>
<evidence type="ECO:0000259" key="4">
    <source>
        <dbReference type="Pfam" id="PF14111"/>
    </source>
</evidence>
<dbReference type="GO" id="GO:0004523">
    <property type="term" value="F:RNA-DNA hybrid ribonuclease activity"/>
    <property type="evidence" value="ECO:0007669"/>
    <property type="project" value="InterPro"/>
</dbReference>
<keyword evidence="5" id="KW-0548">Nucleotidyltransferase</keyword>
<feature type="domain" description="Reverse transcriptase" evidence="2">
    <location>
        <begin position="1008"/>
        <end position="1088"/>
    </location>
</feature>
<dbReference type="EMBL" id="HQ637177">
    <property type="protein sequence ID" value="AEL30359.1"/>
    <property type="molecule type" value="Genomic_DNA"/>
</dbReference>
<dbReference type="SUPFAM" id="SSF53098">
    <property type="entry name" value="Ribonuclease H-like"/>
    <property type="match status" value="1"/>
</dbReference>
<dbReference type="InterPro" id="IPR000477">
    <property type="entry name" value="RT_dom"/>
</dbReference>
<feature type="domain" description="DUF4283" evidence="4">
    <location>
        <begin position="89"/>
        <end position="169"/>
    </location>
</feature>
<dbReference type="CDD" id="cd06222">
    <property type="entry name" value="RNase_H_like"/>
    <property type="match status" value="1"/>
</dbReference>
<dbReference type="InterPro" id="IPR012337">
    <property type="entry name" value="RNaseH-like_sf"/>
</dbReference>
<dbReference type="InterPro" id="IPR043502">
    <property type="entry name" value="DNA/RNA_pol_sf"/>
</dbReference>
<accession>G0Y6U9</accession>
<dbReference type="CDD" id="cd01650">
    <property type="entry name" value="RT_nLTR_like"/>
    <property type="match status" value="1"/>
</dbReference>
<gene>
    <name evidence="5" type="ORF">303L13_19</name>
</gene>
<dbReference type="InterPro" id="IPR025558">
    <property type="entry name" value="DUF4283"/>
</dbReference>
<dbReference type="Gene3D" id="3.60.10.10">
    <property type="entry name" value="Endonuclease/exonuclease/phosphatase"/>
    <property type="match status" value="1"/>
</dbReference>
<feature type="region of interest" description="Disordered" evidence="1">
    <location>
        <begin position="367"/>
        <end position="451"/>
    </location>
</feature>
<dbReference type="InterPro" id="IPR044730">
    <property type="entry name" value="RNase_H-like_dom_plant"/>
</dbReference>
<dbReference type="Pfam" id="PF14111">
    <property type="entry name" value="DUF4283"/>
    <property type="match status" value="1"/>
</dbReference>
<dbReference type="GO" id="GO:0003964">
    <property type="term" value="F:RNA-directed DNA polymerase activity"/>
    <property type="evidence" value="ECO:0007669"/>
    <property type="project" value="UniProtKB-KW"/>
</dbReference>
<dbReference type="GO" id="GO:0003676">
    <property type="term" value="F:nucleic acid binding"/>
    <property type="evidence" value="ECO:0007669"/>
    <property type="project" value="InterPro"/>
</dbReference>
<evidence type="ECO:0000256" key="1">
    <source>
        <dbReference type="SAM" id="MobiDB-lite"/>
    </source>
</evidence>
<organism evidence="5">
    <name type="scientific">Arachis hypogaea</name>
    <name type="common">Peanut</name>
    <dbReference type="NCBI Taxonomy" id="3818"/>
    <lineage>
        <taxon>Eukaryota</taxon>
        <taxon>Viridiplantae</taxon>
        <taxon>Streptophyta</taxon>
        <taxon>Embryophyta</taxon>
        <taxon>Tracheophyta</taxon>
        <taxon>Spermatophyta</taxon>
        <taxon>Magnoliopsida</taxon>
        <taxon>eudicotyledons</taxon>
        <taxon>Gunneridae</taxon>
        <taxon>Pentapetalae</taxon>
        <taxon>rosids</taxon>
        <taxon>fabids</taxon>
        <taxon>Fabales</taxon>
        <taxon>Fabaceae</taxon>
        <taxon>Papilionoideae</taxon>
        <taxon>50 kb inversion clade</taxon>
        <taxon>dalbergioids sensu lato</taxon>
        <taxon>Dalbergieae</taxon>
        <taxon>Pterocarpus clade</taxon>
        <taxon>Arachis</taxon>
    </lineage>
</organism>
<feature type="region of interest" description="Disordered" evidence="1">
    <location>
        <begin position="1"/>
        <end position="31"/>
    </location>
</feature>
<sequence length="1613" mass="182830">MAMPSGRDKGESVGGCVSGVKEGSSREGLEKPSKVSFRDKVIGAEKSKAFALVGSLSGDGIATVTGKQGDSHPPSVSFTKEAKSCLAEPYKEAIVIKVLDKHYGYTALMHKLRIVWRIKGGFDLLDVGFGYFLAKFDIATDREKVILGGPWLIDGHYVAVKPWDVDFRPCEKSFGSTLVWIQVSGLPIWCYQEQAMLRIASAIGIPVKVDLATKLAERGKYARACVQINLELPVIKHIIVEGVTYEVEYESLPLICATCARYGHDKSLCMEKESLEGNENSFGDEKNNEAPTLVPHNNHEIQQEAESEARDLGENPRNLGEKLGVVKGKDVVTKSLAPHVPDTHVNEACMDDGEGWQQVLRKGKFTMGQSSGLKDQDGKQHKFGSRRVPRPNLHGDGGKSIGIRMGKREKHEIAPSPSRKTPARRGISLRKRPRPSSLQNSPVDKNGGTMEETLVDGSMAGAVSGGPKVAIIEDQSVPVPQDKPPIEGVTVEVHFDNLIWRCSGIYGSPQFNKRVLLWDYLVAQSMVFQGPWIVLGDFNEVKFSYESKGCQFSHQRADMFATSLGDSGLFDLKTIGRQFSWYRRVKNYVDVAKKLDRVCINNSWLSIFPEAYAEVLNRLQSDHCPILVRCKGRPQPKGNRPFRFIAAWATHPGYRDIVNQSWWSGNRGIHGKLSEVQKNSLEFNSKVFGNIFVKKCELEQQINYLQKRLEVVDSIYLRQKERQLLDDYNNTLVQEELLWFQKSIEQWVRFGDRNTRFFHIQTLARRKHNKIHGLFLKDGVWETDPEVLSQEAESFYKSLFCHLDDVDLGCLGDVPLPSLNEKACNNLTAPVTMEEVKAAVFHMNSFKAPGPDGFQAFFFKEYWEIIGLDVWKMVKQAFSGVPLDPRMLETLLVLIPKVESPVSMKDFRPISLCNVVYKIITKVLVNRLRPHLAEIVGPLQGGFIPGRGTPDNIIIAQEVLHFMKKTKSKKGTLTFKIDLEKAYDRVDWSHQVDLGLWEPVAISRGGPRISHLMFADDLLLFCKATKRQVQNVMLVLETFCKAYGMKINVEKSKALCSKNVSATRKEVFTGISSIIFVQDLGKYLGVTLSHSRVTRLAFNGVLDKIRSRLASWKGSLLNRAGRLCLVNFVVAAIPTYQMQVSIFPKGIISKLESMMRNFLWKGQVDGRGLNLVSWKVLVTPKKYGGLGIRDPYCVNITLLGKLVWTFFQQPNKLWVQLLDAKYRSSLYDCFSYPKNKDSPIWRCLCKAWEVLKDGFAWCIGDLNQNFWFSSWRKEGRLSNEIDYVHISDSNLRIQDIWSMNKQVRKWVGIGVGLLPKSITLAMVTCGCEALPTASFRFRRGMSSSDKCPRCLSSQESVLHCIRDCPKTQLVWHRLDISCHPLDLKNWFLYHSREHPFKFFSGLWWIWRARNNDIFNPDETWPPEKVICLALTSEKELRNIFELQRMSFPSTLNGFWNPPSIGTFKINCDASYFGSGDSVGFACVIRDCNGSWQRGCLGMIESNSILQGELFAIWRGYLLAWDVGQRDVICETDCVEAFNLVTQYGFGFIDLLVLKIRDIMHWNWRVDFRLIMRDANTVADTMTKIAMKLQLSHVELLSPWEEFKSSLKRDCPSI</sequence>
<dbReference type="Pfam" id="PF13456">
    <property type="entry name" value="RVT_3"/>
    <property type="match status" value="1"/>
</dbReference>
<dbReference type="Gene3D" id="3.30.420.10">
    <property type="entry name" value="Ribonuclease H-like superfamily/Ribonuclease H"/>
    <property type="match status" value="1"/>
</dbReference>
<dbReference type="InterPro" id="IPR002156">
    <property type="entry name" value="RNaseH_domain"/>
</dbReference>
<evidence type="ECO:0000313" key="5">
    <source>
        <dbReference type="EMBL" id="AEL30359.1"/>
    </source>
</evidence>
<dbReference type="PANTHER" id="PTHR33116">
    <property type="entry name" value="REVERSE TRANSCRIPTASE ZINC-BINDING DOMAIN-CONTAINING PROTEIN-RELATED-RELATED"/>
    <property type="match status" value="1"/>
</dbReference>
<name>G0Y6U9_ARAHY</name>
<feature type="compositionally biased region" description="Basic and acidic residues" evidence="1">
    <location>
        <begin position="1"/>
        <end position="11"/>
    </location>
</feature>
<evidence type="ECO:0000259" key="2">
    <source>
        <dbReference type="Pfam" id="PF00078"/>
    </source>
</evidence>
<feature type="domain" description="Reverse transcriptase" evidence="2">
    <location>
        <begin position="895"/>
        <end position="991"/>
    </location>
</feature>
<feature type="domain" description="RNase H type-1" evidence="3">
    <location>
        <begin position="1466"/>
        <end position="1583"/>
    </location>
</feature>
<protein>
    <submittedName>
        <fullName evidence="5">RNA-directed DNA polymerase</fullName>
    </submittedName>
</protein>
<feature type="compositionally biased region" description="Basic residues" evidence="1">
    <location>
        <begin position="421"/>
        <end position="434"/>
    </location>
</feature>
<dbReference type="InterPro" id="IPR036397">
    <property type="entry name" value="RNaseH_sf"/>
</dbReference>
<dbReference type="PANTHER" id="PTHR33116:SF78">
    <property type="entry name" value="OS12G0587133 PROTEIN"/>
    <property type="match status" value="1"/>
</dbReference>
<dbReference type="SUPFAM" id="SSF56672">
    <property type="entry name" value="DNA/RNA polymerases"/>
    <property type="match status" value="1"/>
</dbReference>
<keyword evidence="5" id="KW-0695">RNA-directed DNA polymerase</keyword>
<dbReference type="SUPFAM" id="SSF56219">
    <property type="entry name" value="DNase I-like"/>
    <property type="match status" value="1"/>
</dbReference>
<keyword evidence="5" id="KW-0808">Transferase</keyword>